<gene>
    <name evidence="1" type="ORF">IPV69_24510</name>
</gene>
<organism evidence="1 2">
    <name type="scientific">Humisphaera borealis</name>
    <dbReference type="NCBI Taxonomy" id="2807512"/>
    <lineage>
        <taxon>Bacteria</taxon>
        <taxon>Pseudomonadati</taxon>
        <taxon>Planctomycetota</taxon>
        <taxon>Phycisphaerae</taxon>
        <taxon>Tepidisphaerales</taxon>
        <taxon>Tepidisphaeraceae</taxon>
        <taxon>Humisphaera</taxon>
    </lineage>
</organism>
<accession>A0A7M2WVT1</accession>
<evidence type="ECO:0000313" key="2">
    <source>
        <dbReference type="Proteomes" id="UP000593765"/>
    </source>
</evidence>
<proteinExistence type="predicted"/>
<keyword evidence="2" id="KW-1185">Reference proteome</keyword>
<dbReference type="Proteomes" id="UP000593765">
    <property type="component" value="Chromosome"/>
</dbReference>
<evidence type="ECO:0000313" key="1">
    <source>
        <dbReference type="EMBL" id="QOV89332.1"/>
    </source>
</evidence>
<reference evidence="1 2" key="1">
    <citation type="submission" date="2020-10" db="EMBL/GenBank/DDBJ databases">
        <title>Wide distribution of Phycisphaera-like planctomycetes from WD2101 soil group in peatlands and genome analysis of the first cultivated representative.</title>
        <authorList>
            <person name="Dedysh S.N."/>
            <person name="Beletsky A.V."/>
            <person name="Ivanova A."/>
            <person name="Kulichevskaya I.S."/>
            <person name="Suzina N.E."/>
            <person name="Philippov D.A."/>
            <person name="Rakitin A.L."/>
            <person name="Mardanov A.V."/>
            <person name="Ravin N.V."/>
        </authorList>
    </citation>
    <scope>NUCLEOTIDE SEQUENCE [LARGE SCALE GENOMIC DNA]</scope>
    <source>
        <strain evidence="1 2">M1803</strain>
    </source>
</reference>
<name>A0A7M2WVT1_9BACT</name>
<sequence>MKQVWTILLLIVSAGCAGKKTDPGVPIGADLLTEIVTPARPAADQFTSLELPEDGALFVFNATRQKMVYTAAVKTGDVVKLSWGGVNLVGRLPSKSNYKPAYERQVARYEAGHTYRVYYKPGEPVVIAEESSALTRPFDAQERIVNPLDKPK</sequence>
<dbReference type="PROSITE" id="PS51257">
    <property type="entry name" value="PROKAR_LIPOPROTEIN"/>
    <property type="match status" value="1"/>
</dbReference>
<protein>
    <submittedName>
        <fullName evidence="1">Uncharacterized protein</fullName>
    </submittedName>
</protein>
<dbReference type="EMBL" id="CP063458">
    <property type="protein sequence ID" value="QOV89332.1"/>
    <property type="molecule type" value="Genomic_DNA"/>
</dbReference>
<dbReference type="KEGG" id="hbs:IPV69_24510"/>
<dbReference type="AlphaFoldDB" id="A0A7M2WVT1"/>
<dbReference type="RefSeq" id="WP_206292364.1">
    <property type="nucleotide sequence ID" value="NZ_CP063458.1"/>
</dbReference>